<evidence type="ECO:0000256" key="10">
    <source>
        <dbReference type="HAMAP-Rule" id="MF_03018"/>
    </source>
</evidence>
<keyword evidence="8 10" id="KW-0496">Mitochondrion</keyword>
<evidence type="ECO:0000256" key="3">
    <source>
        <dbReference type="ARBA" id="ARBA00022642"/>
    </source>
</evidence>
<dbReference type="GO" id="GO:0005741">
    <property type="term" value="C:mitochondrial outer membrane"/>
    <property type="evidence" value="ECO:0007669"/>
    <property type="project" value="UniProtKB-SubCell"/>
</dbReference>
<evidence type="ECO:0000256" key="9">
    <source>
        <dbReference type="ARBA" id="ARBA00047818"/>
    </source>
</evidence>
<dbReference type="InterPro" id="IPR002938">
    <property type="entry name" value="FAD-bd"/>
</dbReference>
<reference evidence="13 14" key="3">
    <citation type="journal article" date="2017" name="G3 (Bethesda)">
        <title>Comparative analysis highlights variable genome content of wheat rusts and divergence of the mating loci.</title>
        <authorList>
            <person name="Cuomo C.A."/>
            <person name="Bakkeren G."/>
            <person name="Khalil H.B."/>
            <person name="Panwar V."/>
            <person name="Joly D."/>
            <person name="Linning R."/>
            <person name="Sakthikumar S."/>
            <person name="Song X."/>
            <person name="Adiconis X."/>
            <person name="Fan L."/>
            <person name="Goldberg J.M."/>
            <person name="Levin J.Z."/>
            <person name="Young S."/>
            <person name="Zeng Q."/>
            <person name="Anikster Y."/>
            <person name="Bruce M."/>
            <person name="Wang M."/>
            <person name="Yin C."/>
            <person name="McCallum B."/>
            <person name="Szabo L.J."/>
            <person name="Hulbert S."/>
            <person name="Chen X."/>
            <person name="Fellers J.P."/>
        </authorList>
    </citation>
    <scope>NUCLEOTIDE SEQUENCE</scope>
    <source>
        <strain evidence="14">Isolate 1-1 / race 1 (BBBD)</strain>
        <strain evidence="13">isolate 1-1 / race 1 (BBBD)</strain>
    </source>
</reference>
<dbReference type="EnsemblFungi" id="PTTG_06945-t43_1">
    <property type="protein sequence ID" value="PTTG_06945-t43_1-p1"/>
    <property type="gene ID" value="PTTG_06945"/>
</dbReference>
<dbReference type="GO" id="GO:0043420">
    <property type="term" value="P:anthranilate metabolic process"/>
    <property type="evidence" value="ECO:0007669"/>
    <property type="project" value="UniProtKB-UniRule"/>
</dbReference>
<keyword evidence="4 10" id="KW-0274">FAD</keyword>
<dbReference type="Gene3D" id="3.50.50.60">
    <property type="entry name" value="FAD/NAD(P)-binding domain"/>
    <property type="match status" value="1"/>
</dbReference>
<keyword evidence="10" id="KW-0472">Membrane</keyword>
<dbReference type="Proteomes" id="UP000005240">
    <property type="component" value="Unassembled WGS sequence"/>
</dbReference>
<evidence type="ECO:0000256" key="5">
    <source>
        <dbReference type="ARBA" id="ARBA00022857"/>
    </source>
</evidence>
<dbReference type="HAMAP" id="MF_01971">
    <property type="entry name" value="Kynurenine_monooxygenase"/>
    <property type="match status" value="1"/>
</dbReference>
<comment type="pathway">
    <text evidence="10">Cofactor biosynthesis; NAD(+) biosynthesis; quinolinate from L-kynurenine: step 1/3.</text>
</comment>
<feature type="domain" description="FAD-binding" evidence="11">
    <location>
        <begin position="304"/>
        <end position="373"/>
    </location>
</feature>
<dbReference type="OrthoDB" id="10053569at2759"/>
<dbReference type="EC" id="1.14.13.9" evidence="10"/>
<protein>
    <recommendedName>
        <fullName evidence="10">Kynurenine 3-monooxygenase</fullName>
        <ecNumber evidence="10">1.14.13.9</ecNumber>
    </recommendedName>
    <alternativeName>
        <fullName evidence="10">Biosynthesis of nicotinic acid protein 4</fullName>
    </alternativeName>
    <alternativeName>
        <fullName evidence="10">Kynurenine 3-hydroxylase</fullName>
    </alternativeName>
</protein>
<comment type="similarity">
    <text evidence="10">Belongs to the aromatic-ring hydroxylase family. KMO subfamily.</text>
</comment>
<dbReference type="PANTHER" id="PTHR46028">
    <property type="entry name" value="KYNURENINE 3-MONOOXYGENASE"/>
    <property type="match status" value="1"/>
</dbReference>
<comment type="subcellular location">
    <subcellularLocation>
        <location evidence="10">Mitochondrion outer membrane</location>
    </subcellularLocation>
</comment>
<feature type="domain" description="FAD-binding" evidence="11">
    <location>
        <begin position="6"/>
        <end position="178"/>
    </location>
</feature>
<dbReference type="EMBL" id="ADAS02000034">
    <property type="protein sequence ID" value="OAV94965.1"/>
    <property type="molecule type" value="Genomic_DNA"/>
</dbReference>
<evidence type="ECO:0000256" key="1">
    <source>
        <dbReference type="ARBA" id="ARBA00001974"/>
    </source>
</evidence>
<evidence type="ECO:0000256" key="6">
    <source>
        <dbReference type="ARBA" id="ARBA00023002"/>
    </source>
</evidence>
<dbReference type="SUPFAM" id="SSF51905">
    <property type="entry name" value="FAD/NAD(P)-binding domain"/>
    <property type="match status" value="1"/>
</dbReference>
<evidence type="ECO:0000259" key="11">
    <source>
        <dbReference type="Pfam" id="PF01494"/>
    </source>
</evidence>
<keyword evidence="6 10" id="KW-0560">Oxidoreductase</keyword>
<dbReference type="InterPro" id="IPR036188">
    <property type="entry name" value="FAD/NAD-bd_sf"/>
</dbReference>
<comment type="catalytic activity">
    <reaction evidence="9 10">
        <text>L-kynurenine + NADPH + O2 + H(+) = 3-hydroxy-L-kynurenine + NADP(+) + H2O</text>
        <dbReference type="Rhea" id="RHEA:20545"/>
        <dbReference type="ChEBI" id="CHEBI:15377"/>
        <dbReference type="ChEBI" id="CHEBI:15378"/>
        <dbReference type="ChEBI" id="CHEBI:15379"/>
        <dbReference type="ChEBI" id="CHEBI:57783"/>
        <dbReference type="ChEBI" id="CHEBI:57959"/>
        <dbReference type="ChEBI" id="CHEBI:58125"/>
        <dbReference type="ChEBI" id="CHEBI:58349"/>
        <dbReference type="EC" id="1.14.13.9"/>
    </reaction>
</comment>
<reference evidence="12" key="2">
    <citation type="submission" date="2016-05" db="EMBL/GenBank/DDBJ databases">
        <title>Comparative analysis highlights variable genome content of wheat rusts and divergence of the mating loci.</title>
        <authorList>
            <person name="Cuomo C.A."/>
            <person name="Bakkeren G."/>
            <person name="Szabo L."/>
            <person name="Khalil H."/>
            <person name="Joly D."/>
            <person name="Goldberg J."/>
            <person name="Young S."/>
            <person name="Zeng Q."/>
            <person name="Fellers J."/>
        </authorList>
    </citation>
    <scope>NUCLEOTIDE SEQUENCE [LARGE SCALE GENOMIC DNA]</scope>
    <source>
        <strain evidence="12">1-1 BBBD Race 1</strain>
    </source>
</reference>
<evidence type="ECO:0000313" key="14">
    <source>
        <dbReference type="Proteomes" id="UP000005240"/>
    </source>
</evidence>
<evidence type="ECO:0000256" key="8">
    <source>
        <dbReference type="ARBA" id="ARBA00023128"/>
    </source>
</evidence>
<keyword evidence="14" id="KW-1185">Reference proteome</keyword>
<dbReference type="GO" id="GO:0019805">
    <property type="term" value="P:quinolinate biosynthetic process"/>
    <property type="evidence" value="ECO:0007669"/>
    <property type="project" value="UniProtKB-UniRule"/>
</dbReference>
<evidence type="ECO:0000313" key="13">
    <source>
        <dbReference type="EnsemblFungi" id="PTTG_06945-t43_1-p1"/>
    </source>
</evidence>
<keyword evidence="2 10" id="KW-0285">Flavoprotein</keyword>
<evidence type="ECO:0000256" key="4">
    <source>
        <dbReference type="ARBA" id="ARBA00022827"/>
    </source>
</evidence>
<dbReference type="GO" id="GO:0071949">
    <property type="term" value="F:FAD binding"/>
    <property type="evidence" value="ECO:0007669"/>
    <property type="project" value="InterPro"/>
</dbReference>
<keyword evidence="5 10" id="KW-0521">NADP</keyword>
<dbReference type="UniPathway" id="UPA00253">
    <property type="reaction ID" value="UER00328"/>
</dbReference>
<evidence type="ECO:0000256" key="7">
    <source>
        <dbReference type="ARBA" id="ARBA00023033"/>
    </source>
</evidence>
<gene>
    <name evidence="10" type="primary">BNA4</name>
    <name evidence="12" type="ORF">PTTG_06945</name>
</gene>
<sequence length="479" mass="54738">MSEKPKVVVVGAGPVGCLAACMMENHGWSVDLFEARSDFRKPQKTVNRPRSINLAFSKRGIEAIRAVDPEMVERLLEQVTPMKARMIHSTDGGLSSQPYGLHEECINSIDRNLLNQSILSEAEQRPNVTVYFNKKLVKARFDDSTLIFEDTNTHEITEVKPDLTIGADGSYSQVRQQIMRYTRVDFSQEYIDDLYLELSIPPGVDKETGEPCFLLDPNHLHIWPRQSFMLIALPNQDKSFTCTLFAPYHGVFDQLEVPKNEEEEKHIIDFFNTHFSDALSLIGHKDLIRCFVENPRGSLLTIKCKPYHYTDKAVIIGDAAHSMVPFYGQGMNCGLEDVRKLDQLFLKYTGDSKTSTQKEKLGSILESYTQTRHQDLLAICDLALQNYREMSDKVTRVDYLIRKRVDGILARVLRGNWLPLYTMVTFRDDIDYSQVIKREAKQSQLIDWSLRFLVGCSSVGLVATALKFGRQLKYALQFE</sequence>
<reference evidence="12" key="1">
    <citation type="submission" date="2009-11" db="EMBL/GenBank/DDBJ databases">
        <authorList>
            <consortium name="The Broad Institute Genome Sequencing Platform"/>
            <person name="Ward D."/>
            <person name="Feldgarden M."/>
            <person name="Earl A."/>
            <person name="Young S.K."/>
            <person name="Zeng Q."/>
            <person name="Koehrsen M."/>
            <person name="Alvarado L."/>
            <person name="Berlin A."/>
            <person name="Bochicchio J."/>
            <person name="Borenstein D."/>
            <person name="Chapman S.B."/>
            <person name="Chen Z."/>
            <person name="Engels R."/>
            <person name="Freedman E."/>
            <person name="Gellesch M."/>
            <person name="Goldberg J."/>
            <person name="Griggs A."/>
            <person name="Gujja S."/>
            <person name="Heilman E."/>
            <person name="Heiman D."/>
            <person name="Hepburn T."/>
            <person name="Howarth C."/>
            <person name="Jen D."/>
            <person name="Larson L."/>
            <person name="Lewis B."/>
            <person name="Mehta T."/>
            <person name="Park D."/>
            <person name="Pearson M."/>
            <person name="Roberts A."/>
            <person name="Saif S."/>
            <person name="Shea T."/>
            <person name="Shenoy N."/>
            <person name="Sisk P."/>
            <person name="Stolte C."/>
            <person name="Sykes S."/>
            <person name="Thomson T."/>
            <person name="Walk T."/>
            <person name="White J."/>
            <person name="Yandava C."/>
            <person name="Izard J."/>
            <person name="Baranova O.V."/>
            <person name="Blanton J.M."/>
            <person name="Tanner A.C."/>
            <person name="Dewhirst F.E."/>
            <person name="Haas B."/>
            <person name="Nusbaum C."/>
            <person name="Birren B."/>
        </authorList>
    </citation>
    <scope>NUCLEOTIDE SEQUENCE [LARGE SCALE GENOMIC DNA]</scope>
    <source>
        <strain evidence="12">1-1 BBBD Race 1</strain>
    </source>
</reference>
<comment type="cofactor">
    <cofactor evidence="1 10">
        <name>FAD</name>
        <dbReference type="ChEBI" id="CHEBI:57692"/>
    </cofactor>
</comment>
<dbReference type="FunFam" id="3.50.50.60:FF:000129">
    <property type="entry name" value="Kynurenine 3-monooxygenase"/>
    <property type="match status" value="1"/>
</dbReference>
<organism evidence="12">
    <name type="scientific">Puccinia triticina (isolate 1-1 / race 1 (BBBD))</name>
    <name type="common">Brown leaf rust fungus</name>
    <dbReference type="NCBI Taxonomy" id="630390"/>
    <lineage>
        <taxon>Eukaryota</taxon>
        <taxon>Fungi</taxon>
        <taxon>Dikarya</taxon>
        <taxon>Basidiomycota</taxon>
        <taxon>Pucciniomycotina</taxon>
        <taxon>Pucciniomycetes</taxon>
        <taxon>Pucciniales</taxon>
        <taxon>Pucciniaceae</taxon>
        <taxon>Puccinia</taxon>
    </lineage>
</organism>
<dbReference type="GO" id="GO:0004502">
    <property type="term" value="F:kynurenine 3-monooxygenase activity"/>
    <property type="evidence" value="ECO:0007669"/>
    <property type="project" value="UniProtKB-UniRule"/>
</dbReference>
<keyword evidence="3 10" id="KW-0662">Pyridine nucleotide biosynthesis</keyword>
<dbReference type="PRINTS" id="PR00420">
    <property type="entry name" value="RNGMNOXGNASE"/>
</dbReference>
<dbReference type="GO" id="GO:0006569">
    <property type="term" value="P:L-tryptophan catabolic process"/>
    <property type="evidence" value="ECO:0007669"/>
    <property type="project" value="UniProtKB-UniRule"/>
</dbReference>
<keyword evidence="10" id="KW-1000">Mitochondrion outer membrane</keyword>
<accession>A0A180GQJ4</accession>
<dbReference type="GO" id="GO:0070189">
    <property type="term" value="P:kynurenine metabolic process"/>
    <property type="evidence" value="ECO:0007669"/>
    <property type="project" value="TreeGrafter"/>
</dbReference>
<evidence type="ECO:0000313" key="12">
    <source>
        <dbReference type="EMBL" id="OAV94965.1"/>
    </source>
</evidence>
<keyword evidence="7 10" id="KW-0503">Monooxygenase</keyword>
<dbReference type="GO" id="GO:0034354">
    <property type="term" value="P:'de novo' NAD+ biosynthetic process from L-tryptophan"/>
    <property type="evidence" value="ECO:0007669"/>
    <property type="project" value="UniProtKB-UniRule"/>
</dbReference>
<comment type="function">
    <text evidence="10">Catalyzes the hydroxylation of L-kynurenine (L-Kyn) to form 3-hydroxy-L-kynurenine (L-3OHKyn). Required for synthesis of quinolinic acid.</text>
</comment>
<dbReference type="InterPro" id="IPR027545">
    <property type="entry name" value="Kynurenine_monooxygenase"/>
</dbReference>
<dbReference type="PANTHER" id="PTHR46028:SF2">
    <property type="entry name" value="KYNURENINE 3-MONOOXYGENASE"/>
    <property type="match status" value="1"/>
</dbReference>
<name>A0A180GQJ4_PUCT1</name>
<proteinExistence type="inferred from homology"/>
<dbReference type="VEuPathDB" id="FungiDB:PTTG_06945"/>
<dbReference type="AlphaFoldDB" id="A0A180GQJ4"/>
<evidence type="ECO:0000256" key="2">
    <source>
        <dbReference type="ARBA" id="ARBA00022630"/>
    </source>
</evidence>
<dbReference type="Pfam" id="PF01494">
    <property type="entry name" value="FAD_binding_3"/>
    <property type="match status" value="2"/>
</dbReference>
<reference evidence="13" key="4">
    <citation type="submission" date="2025-05" db="UniProtKB">
        <authorList>
            <consortium name="EnsemblFungi"/>
        </authorList>
    </citation>
    <scope>IDENTIFICATION</scope>
    <source>
        <strain evidence="13">isolate 1-1 / race 1 (BBBD)</strain>
    </source>
</reference>